<dbReference type="GO" id="GO:0016020">
    <property type="term" value="C:membrane"/>
    <property type="evidence" value="ECO:0007669"/>
    <property type="project" value="InterPro"/>
</dbReference>
<evidence type="ECO:0000256" key="6">
    <source>
        <dbReference type="ARBA" id="ARBA00023010"/>
    </source>
</evidence>
<evidence type="ECO:0000313" key="10">
    <source>
        <dbReference type="EMBL" id="JAP94188.1"/>
    </source>
</evidence>
<proteinExistence type="inferred from homology"/>
<keyword evidence="6" id="KW-0811">Translocation</keyword>
<keyword evidence="4" id="KW-0653">Protein transport</keyword>
<evidence type="ECO:0000256" key="3">
    <source>
        <dbReference type="ARBA" id="ARBA00022692"/>
    </source>
</evidence>
<sequence>PQPKNLPEKLKYQYYDSRNFVKQCKKPIKKEYRQLILSTGIGVLAVGFSGYIIKALAYPIFTKLGGMSNIIEE</sequence>
<evidence type="ECO:0000256" key="5">
    <source>
        <dbReference type="ARBA" id="ARBA00022989"/>
    </source>
</evidence>
<dbReference type="SUPFAM" id="SSF103456">
    <property type="entry name" value="Preprotein translocase SecE subunit"/>
    <property type="match status" value="1"/>
</dbReference>
<comment type="similarity">
    <text evidence="1">Belongs to the SecE/SEC61-gamma family.</text>
</comment>
<evidence type="ECO:0000256" key="2">
    <source>
        <dbReference type="ARBA" id="ARBA00022448"/>
    </source>
</evidence>
<dbReference type="InterPro" id="IPR023391">
    <property type="entry name" value="Prot_translocase_SecE_dom_sf"/>
</dbReference>
<dbReference type="EMBL" id="GDID01002418">
    <property type="protein sequence ID" value="JAP94188.1"/>
    <property type="molecule type" value="Transcribed_RNA"/>
</dbReference>
<dbReference type="AlphaFoldDB" id="A0A146KD77"/>
<reference evidence="10" key="1">
    <citation type="submission" date="2015-07" db="EMBL/GenBank/DDBJ databases">
        <title>Adaptation to a free-living lifestyle via gene acquisitions in the diplomonad Trepomonas sp. PC1.</title>
        <authorList>
            <person name="Xu F."/>
            <person name="Jerlstrom-Hultqvist J."/>
            <person name="Kolisko M."/>
            <person name="Simpson A.G.B."/>
            <person name="Roger A.J."/>
            <person name="Svard S.G."/>
            <person name="Andersson J.O."/>
        </authorList>
    </citation>
    <scope>NUCLEOTIDE SEQUENCE</scope>
    <source>
        <strain evidence="10">PC1</strain>
    </source>
</reference>
<gene>
    <name evidence="10" type="ORF">TPC1_13259</name>
</gene>
<comment type="subcellular location">
    <subcellularLocation>
        <location evidence="8">Endomembrane system</location>
        <topology evidence="8">Single-pass membrane protein</topology>
    </subcellularLocation>
</comment>
<dbReference type="GO" id="GO:0006886">
    <property type="term" value="P:intracellular protein transport"/>
    <property type="evidence" value="ECO:0007669"/>
    <property type="project" value="InterPro"/>
</dbReference>
<dbReference type="GO" id="GO:0012505">
    <property type="term" value="C:endomembrane system"/>
    <property type="evidence" value="ECO:0007669"/>
    <property type="project" value="UniProtKB-SubCell"/>
</dbReference>
<feature type="transmembrane region" description="Helical" evidence="9">
    <location>
        <begin position="35"/>
        <end position="53"/>
    </location>
</feature>
<dbReference type="NCBIfam" id="TIGR00327">
    <property type="entry name" value="secE_euk_arch"/>
    <property type="match status" value="1"/>
</dbReference>
<feature type="non-terminal residue" evidence="10">
    <location>
        <position position="1"/>
    </location>
</feature>
<dbReference type="InterPro" id="IPR001901">
    <property type="entry name" value="Translocase_SecE/Sec61-g"/>
</dbReference>
<evidence type="ECO:0000256" key="1">
    <source>
        <dbReference type="ARBA" id="ARBA00008274"/>
    </source>
</evidence>
<dbReference type="InterPro" id="IPR008158">
    <property type="entry name" value="Translocase_Sec61-g"/>
</dbReference>
<dbReference type="Pfam" id="PF00584">
    <property type="entry name" value="SecE"/>
    <property type="match status" value="1"/>
</dbReference>
<keyword evidence="7 9" id="KW-0472">Membrane</keyword>
<evidence type="ECO:0000256" key="9">
    <source>
        <dbReference type="SAM" id="Phobius"/>
    </source>
</evidence>
<evidence type="ECO:0000256" key="7">
    <source>
        <dbReference type="ARBA" id="ARBA00023136"/>
    </source>
</evidence>
<keyword evidence="3 9" id="KW-0812">Transmembrane</keyword>
<accession>A0A146KD77</accession>
<organism evidence="10">
    <name type="scientific">Trepomonas sp. PC1</name>
    <dbReference type="NCBI Taxonomy" id="1076344"/>
    <lineage>
        <taxon>Eukaryota</taxon>
        <taxon>Metamonada</taxon>
        <taxon>Diplomonadida</taxon>
        <taxon>Hexamitidae</taxon>
        <taxon>Hexamitinae</taxon>
        <taxon>Trepomonas</taxon>
    </lineage>
</organism>
<evidence type="ECO:0000256" key="8">
    <source>
        <dbReference type="ARBA" id="ARBA00037847"/>
    </source>
</evidence>
<evidence type="ECO:0000256" key="4">
    <source>
        <dbReference type="ARBA" id="ARBA00022927"/>
    </source>
</evidence>
<keyword evidence="2" id="KW-0813">Transport</keyword>
<protein>
    <submittedName>
        <fullName evidence="10">Protein translocase SEC61 complex gamma</fullName>
    </submittedName>
</protein>
<dbReference type="Gene3D" id="1.20.5.820">
    <property type="entry name" value="Preprotein translocase SecE subunit"/>
    <property type="match status" value="1"/>
</dbReference>
<keyword evidence="5 9" id="KW-1133">Transmembrane helix</keyword>
<name>A0A146KD77_9EUKA</name>
<dbReference type="GO" id="GO:0008320">
    <property type="term" value="F:protein transmembrane transporter activity"/>
    <property type="evidence" value="ECO:0007669"/>
    <property type="project" value="InterPro"/>
</dbReference>
<dbReference type="GO" id="GO:0006605">
    <property type="term" value="P:protein targeting"/>
    <property type="evidence" value="ECO:0007669"/>
    <property type="project" value="InterPro"/>
</dbReference>